<accession>A0ABP3EDS9</accession>
<comment type="caution">
    <text evidence="4">The sequence shown here is derived from an EMBL/GenBank/DDBJ whole genome shotgun (WGS) entry which is preliminary data.</text>
</comment>
<keyword evidence="3" id="KW-0949">S-adenosyl-L-methionine</keyword>
<evidence type="ECO:0008006" key="6">
    <source>
        <dbReference type="Google" id="ProtNLM"/>
    </source>
</evidence>
<name>A0ABP3EDS9_9GAMM</name>
<evidence type="ECO:0000313" key="4">
    <source>
        <dbReference type="EMBL" id="GAA0260457.1"/>
    </source>
</evidence>
<organism evidence="4 5">
    <name type="scientific">Rhodanobacter caeni</name>
    <dbReference type="NCBI Taxonomy" id="657654"/>
    <lineage>
        <taxon>Bacteria</taxon>
        <taxon>Pseudomonadati</taxon>
        <taxon>Pseudomonadota</taxon>
        <taxon>Gammaproteobacteria</taxon>
        <taxon>Lysobacterales</taxon>
        <taxon>Rhodanobacteraceae</taxon>
        <taxon>Rhodanobacter</taxon>
    </lineage>
</organism>
<gene>
    <name evidence="4" type="ORF">GCM10009126_27370</name>
</gene>
<dbReference type="InterPro" id="IPR012327">
    <property type="entry name" value="MeTrfase_D12"/>
</dbReference>
<keyword evidence="2" id="KW-0808">Transferase</keyword>
<dbReference type="InterPro" id="IPR029063">
    <property type="entry name" value="SAM-dependent_MTases_sf"/>
</dbReference>
<dbReference type="PANTHER" id="PTHR30481:SF4">
    <property type="entry name" value="SITE-SPECIFIC DNA-METHYLTRANSFERASE (ADENINE-SPECIFIC)"/>
    <property type="match status" value="1"/>
</dbReference>
<evidence type="ECO:0000256" key="3">
    <source>
        <dbReference type="ARBA" id="ARBA00022691"/>
    </source>
</evidence>
<evidence type="ECO:0000313" key="5">
    <source>
        <dbReference type="Proteomes" id="UP001500657"/>
    </source>
</evidence>
<dbReference type="SUPFAM" id="SSF53335">
    <property type="entry name" value="S-adenosyl-L-methionine-dependent methyltransferases"/>
    <property type="match status" value="1"/>
</dbReference>
<keyword evidence="5" id="KW-1185">Reference proteome</keyword>
<dbReference type="PANTHER" id="PTHR30481">
    <property type="entry name" value="DNA ADENINE METHYLASE"/>
    <property type="match status" value="1"/>
</dbReference>
<keyword evidence="1" id="KW-0489">Methyltransferase</keyword>
<reference evidence="5" key="1">
    <citation type="journal article" date="2019" name="Int. J. Syst. Evol. Microbiol.">
        <title>The Global Catalogue of Microorganisms (GCM) 10K type strain sequencing project: providing services to taxonomists for standard genome sequencing and annotation.</title>
        <authorList>
            <consortium name="The Broad Institute Genomics Platform"/>
            <consortium name="The Broad Institute Genome Sequencing Center for Infectious Disease"/>
            <person name="Wu L."/>
            <person name="Ma J."/>
        </authorList>
    </citation>
    <scope>NUCLEOTIDE SEQUENCE [LARGE SCALE GENOMIC DNA]</scope>
    <source>
        <strain evidence="5">JCM 16242</strain>
    </source>
</reference>
<proteinExistence type="predicted"/>
<dbReference type="Gene3D" id="3.40.50.150">
    <property type="entry name" value="Vaccinia Virus protein VP39"/>
    <property type="match status" value="1"/>
</dbReference>
<evidence type="ECO:0000256" key="1">
    <source>
        <dbReference type="ARBA" id="ARBA00022603"/>
    </source>
</evidence>
<sequence>MNLVAPFPYFGGKSRAASLVWEAFGDVANYVEPFAGSAAMLLAAPEGKRIETINDADGFIANFWRAVAQDPDSVAHHADWPCSEVDLEARHAWLVNRAERLRWQLEDPDFFDAKIAGWWCWGACNWIGSGWCEGTGPHHTNGTRIFDSRKLPHLGNAGRGINRKLPHLGDAGQGINRQLPHLGNAGQGEHPRSAYIREWMMKLAERLRDVRVTCGDWKRVVKDSVTTRHGLTGLFLDPPYTKGAMNYAAGGVGTELPLHVQAWCRDNGDNPLLRIALCGHAGEHDALLDADWFTGTWTARKGYAASAEAVQNSKDETVWFSPHCIRADAGQQRMFA</sequence>
<dbReference type="Pfam" id="PF02086">
    <property type="entry name" value="MethyltransfD12"/>
    <property type="match status" value="1"/>
</dbReference>
<dbReference type="RefSeq" id="WP_343883347.1">
    <property type="nucleotide sequence ID" value="NZ_BAAAFO010000004.1"/>
</dbReference>
<evidence type="ECO:0000256" key="2">
    <source>
        <dbReference type="ARBA" id="ARBA00022679"/>
    </source>
</evidence>
<dbReference type="Proteomes" id="UP001500657">
    <property type="component" value="Unassembled WGS sequence"/>
</dbReference>
<dbReference type="EMBL" id="BAAAFO010000004">
    <property type="protein sequence ID" value="GAA0260457.1"/>
    <property type="molecule type" value="Genomic_DNA"/>
</dbReference>
<protein>
    <recommendedName>
        <fullName evidence="6">DNA adenine methylase</fullName>
    </recommendedName>
</protein>